<organism evidence="1 2">
    <name type="scientific">Rouxiella chamberiensis</name>
    <dbReference type="NCBI Taxonomy" id="1513468"/>
    <lineage>
        <taxon>Bacteria</taxon>
        <taxon>Pseudomonadati</taxon>
        <taxon>Pseudomonadota</taxon>
        <taxon>Gammaproteobacteria</taxon>
        <taxon>Enterobacterales</taxon>
        <taxon>Yersiniaceae</taxon>
        <taxon>Rouxiella</taxon>
    </lineage>
</organism>
<protein>
    <submittedName>
        <fullName evidence="1">Uncharacterized protein</fullName>
    </submittedName>
</protein>
<dbReference type="RefSeq" id="WP_045046783.1">
    <property type="nucleotide sequence ID" value="NZ_CP114058.1"/>
</dbReference>
<gene>
    <name evidence="1" type="ORF">O1V66_08690</name>
</gene>
<accession>A0ABY7HUG2</accession>
<proteinExistence type="predicted"/>
<evidence type="ECO:0000313" key="2">
    <source>
        <dbReference type="Proteomes" id="UP001164712"/>
    </source>
</evidence>
<keyword evidence="2" id="KW-1185">Reference proteome</keyword>
<evidence type="ECO:0000313" key="1">
    <source>
        <dbReference type="EMBL" id="WAT02612.1"/>
    </source>
</evidence>
<name>A0ABY7HUG2_9GAMM</name>
<sequence length="171" mass="19145">MRLANVVISRITPATVRANAPQEDYGLRYLDPFGLEKTYVEGKSRLVKAADTPFDAERLSHLIGTGNPLKIRVTETTSAVEVPMQDVNGEVYRVRSHFVHYRGPKGQATIMPNGEVDLSEAQHMRRNMLPGMARKAGEFAMFEIPPEQMLQRTRGTFSCFYPLGASLHPRA</sequence>
<reference evidence="1" key="1">
    <citation type="submission" date="2022-12" db="EMBL/GenBank/DDBJ databases">
        <title>Complete genome sequence of an Australian strain of Rouxiella badensis DAR84756 and resolution of the R. badensis DSM100043 and R. chamberiensis DSM28324 genomes.</title>
        <authorList>
            <person name="Paul S."/>
            <person name="Anderson P.J."/>
            <person name="Maynard G."/>
            <person name="Dyall-Smith M."/>
            <person name="Kudinha T."/>
        </authorList>
    </citation>
    <scope>NUCLEOTIDE SEQUENCE</scope>
    <source>
        <strain evidence="1">DSM 28324</strain>
    </source>
</reference>
<dbReference type="Proteomes" id="UP001164712">
    <property type="component" value="Chromosome"/>
</dbReference>
<dbReference type="EMBL" id="CP114058">
    <property type="protein sequence ID" value="WAT02612.1"/>
    <property type="molecule type" value="Genomic_DNA"/>
</dbReference>